<proteinExistence type="predicted"/>
<feature type="domain" description="F-box" evidence="1">
    <location>
        <begin position="114"/>
        <end position="143"/>
    </location>
</feature>
<evidence type="ECO:0000313" key="2">
    <source>
        <dbReference type="EMBL" id="CAL5130467.1"/>
    </source>
</evidence>
<dbReference type="AlphaFoldDB" id="A0AAV2SZ38"/>
<protein>
    <recommendedName>
        <fullName evidence="1">F-box domain-containing protein</fullName>
    </recommendedName>
</protein>
<reference evidence="2" key="1">
    <citation type="submission" date="2024-06" db="EMBL/GenBank/DDBJ databases">
        <authorList>
            <person name="Liu X."/>
            <person name="Lenzi L."/>
            <person name="Haldenby T S."/>
            <person name="Uol C."/>
        </authorList>
    </citation>
    <scope>NUCLEOTIDE SEQUENCE</scope>
</reference>
<sequence>MSFGSPARDSRALSQFGISSTPYESRSPHACSLSELTTTGLSSDLGYCSYARTRASDESVSCFTAQDSFFEIPGVDRFTESPNSILRPIRRSLRGKRRIDILSCLMESDNSDIILEKIVAYLPYNDRLLTLKVSRKWSTIRSRLPWLFRFKVEESEKENIMACAQRNDSNNRIPLSSVNGHSSYGSVSAPSRQRLMKEYLHSCPVCSGLAYHRPSEWPDRLHCQSAECGVSLCYRCRREHSPTERCAVRERGEVLRMPSPEPPRQNRRIRAKINKIALRRL</sequence>
<gene>
    <name evidence="2" type="ORF">CDAUBV1_LOCUS2538</name>
</gene>
<organism evidence="2 3">
    <name type="scientific">Calicophoron daubneyi</name>
    <name type="common">Rumen fluke</name>
    <name type="synonym">Paramphistomum daubneyi</name>
    <dbReference type="NCBI Taxonomy" id="300641"/>
    <lineage>
        <taxon>Eukaryota</taxon>
        <taxon>Metazoa</taxon>
        <taxon>Spiralia</taxon>
        <taxon>Lophotrochozoa</taxon>
        <taxon>Platyhelminthes</taxon>
        <taxon>Trematoda</taxon>
        <taxon>Digenea</taxon>
        <taxon>Plagiorchiida</taxon>
        <taxon>Pronocephalata</taxon>
        <taxon>Paramphistomoidea</taxon>
        <taxon>Paramphistomidae</taxon>
        <taxon>Calicophoron</taxon>
    </lineage>
</organism>
<dbReference type="EMBL" id="CAXLJL010000067">
    <property type="protein sequence ID" value="CAL5130467.1"/>
    <property type="molecule type" value="Genomic_DNA"/>
</dbReference>
<evidence type="ECO:0000259" key="1">
    <source>
        <dbReference type="Pfam" id="PF00646"/>
    </source>
</evidence>
<evidence type="ECO:0000313" key="3">
    <source>
        <dbReference type="Proteomes" id="UP001497525"/>
    </source>
</evidence>
<dbReference type="Proteomes" id="UP001497525">
    <property type="component" value="Unassembled WGS sequence"/>
</dbReference>
<dbReference type="Pfam" id="PF00646">
    <property type="entry name" value="F-box"/>
    <property type="match status" value="1"/>
</dbReference>
<accession>A0AAV2SZ38</accession>
<name>A0AAV2SZ38_CALDB</name>
<comment type="caution">
    <text evidence="2">The sequence shown here is derived from an EMBL/GenBank/DDBJ whole genome shotgun (WGS) entry which is preliminary data.</text>
</comment>
<dbReference type="InterPro" id="IPR001810">
    <property type="entry name" value="F-box_dom"/>
</dbReference>